<organism evidence="1 2">
    <name type="scientific">Aspergillus glaucus CBS 516.65</name>
    <dbReference type="NCBI Taxonomy" id="1160497"/>
    <lineage>
        <taxon>Eukaryota</taxon>
        <taxon>Fungi</taxon>
        <taxon>Dikarya</taxon>
        <taxon>Ascomycota</taxon>
        <taxon>Pezizomycotina</taxon>
        <taxon>Eurotiomycetes</taxon>
        <taxon>Eurotiomycetidae</taxon>
        <taxon>Eurotiales</taxon>
        <taxon>Aspergillaceae</taxon>
        <taxon>Aspergillus</taxon>
        <taxon>Aspergillus subgen. Aspergillus</taxon>
    </lineage>
</organism>
<dbReference type="VEuPathDB" id="FungiDB:ASPGLDRAFT_49385"/>
<dbReference type="GeneID" id="34463355"/>
<protein>
    <submittedName>
        <fullName evidence="1">Uncharacterized protein</fullName>
    </submittedName>
</protein>
<accession>A0A1L9VF50</accession>
<keyword evidence="2" id="KW-1185">Reference proteome</keyword>
<sequence>MNIENICFICADMALKRPAKHYHRLRDPKSKKTEECVLCARHFCEAHKSNDELDEHVCEVNHRTYYNNHRSIFGIYPTLQARERQSGVVGL</sequence>
<reference evidence="2" key="1">
    <citation type="journal article" date="2017" name="Genome Biol.">
        <title>Comparative genomics reveals high biological diversity and specific adaptations in the industrially and medically important fungal genus Aspergillus.</title>
        <authorList>
            <person name="de Vries R.P."/>
            <person name="Riley R."/>
            <person name="Wiebenga A."/>
            <person name="Aguilar-Osorio G."/>
            <person name="Amillis S."/>
            <person name="Uchima C.A."/>
            <person name="Anderluh G."/>
            <person name="Asadollahi M."/>
            <person name="Askin M."/>
            <person name="Barry K."/>
            <person name="Battaglia E."/>
            <person name="Bayram O."/>
            <person name="Benocci T."/>
            <person name="Braus-Stromeyer S.A."/>
            <person name="Caldana C."/>
            <person name="Canovas D."/>
            <person name="Cerqueira G.C."/>
            <person name="Chen F."/>
            <person name="Chen W."/>
            <person name="Choi C."/>
            <person name="Clum A."/>
            <person name="Dos Santos R.A."/>
            <person name="Damasio A.R."/>
            <person name="Diallinas G."/>
            <person name="Emri T."/>
            <person name="Fekete E."/>
            <person name="Flipphi M."/>
            <person name="Freyberg S."/>
            <person name="Gallo A."/>
            <person name="Gournas C."/>
            <person name="Habgood R."/>
            <person name="Hainaut M."/>
            <person name="Harispe M.L."/>
            <person name="Henrissat B."/>
            <person name="Hilden K.S."/>
            <person name="Hope R."/>
            <person name="Hossain A."/>
            <person name="Karabika E."/>
            <person name="Karaffa L."/>
            <person name="Karanyi Z."/>
            <person name="Krasevec N."/>
            <person name="Kuo A."/>
            <person name="Kusch H."/>
            <person name="LaButti K."/>
            <person name="Lagendijk E.L."/>
            <person name="Lapidus A."/>
            <person name="Levasseur A."/>
            <person name="Lindquist E."/>
            <person name="Lipzen A."/>
            <person name="Logrieco A.F."/>
            <person name="MacCabe A."/>
            <person name="Maekelae M.R."/>
            <person name="Malavazi I."/>
            <person name="Melin P."/>
            <person name="Meyer V."/>
            <person name="Mielnichuk N."/>
            <person name="Miskei M."/>
            <person name="Molnar A.P."/>
            <person name="Mule G."/>
            <person name="Ngan C.Y."/>
            <person name="Orejas M."/>
            <person name="Orosz E."/>
            <person name="Ouedraogo J.P."/>
            <person name="Overkamp K.M."/>
            <person name="Park H.-S."/>
            <person name="Perrone G."/>
            <person name="Piumi F."/>
            <person name="Punt P.J."/>
            <person name="Ram A.F."/>
            <person name="Ramon A."/>
            <person name="Rauscher S."/>
            <person name="Record E."/>
            <person name="Riano-Pachon D.M."/>
            <person name="Robert V."/>
            <person name="Roehrig J."/>
            <person name="Ruller R."/>
            <person name="Salamov A."/>
            <person name="Salih N.S."/>
            <person name="Samson R.A."/>
            <person name="Sandor E."/>
            <person name="Sanguinetti M."/>
            <person name="Schuetze T."/>
            <person name="Sepcic K."/>
            <person name="Shelest E."/>
            <person name="Sherlock G."/>
            <person name="Sophianopoulou V."/>
            <person name="Squina F.M."/>
            <person name="Sun H."/>
            <person name="Susca A."/>
            <person name="Todd R.B."/>
            <person name="Tsang A."/>
            <person name="Unkles S.E."/>
            <person name="van de Wiele N."/>
            <person name="van Rossen-Uffink D."/>
            <person name="Oliveira J.V."/>
            <person name="Vesth T.C."/>
            <person name="Visser J."/>
            <person name="Yu J.-H."/>
            <person name="Zhou M."/>
            <person name="Andersen M.R."/>
            <person name="Archer D.B."/>
            <person name="Baker S.E."/>
            <person name="Benoit I."/>
            <person name="Brakhage A.A."/>
            <person name="Braus G.H."/>
            <person name="Fischer R."/>
            <person name="Frisvad J.C."/>
            <person name="Goldman G.H."/>
            <person name="Houbraken J."/>
            <person name="Oakley B."/>
            <person name="Pocsi I."/>
            <person name="Scazzocchio C."/>
            <person name="Seiboth B."/>
            <person name="vanKuyk P.A."/>
            <person name="Wortman J."/>
            <person name="Dyer P.S."/>
            <person name="Grigoriev I.V."/>
        </authorList>
    </citation>
    <scope>NUCLEOTIDE SEQUENCE [LARGE SCALE GENOMIC DNA]</scope>
    <source>
        <strain evidence="2">CBS 516.65</strain>
    </source>
</reference>
<proteinExistence type="predicted"/>
<dbReference type="EMBL" id="KV878902">
    <property type="protein sequence ID" value="OJJ82581.1"/>
    <property type="molecule type" value="Genomic_DNA"/>
</dbReference>
<dbReference type="AlphaFoldDB" id="A0A1L9VF50"/>
<name>A0A1L9VF50_ASPGL</name>
<dbReference type="OrthoDB" id="3552571at2759"/>
<gene>
    <name evidence="1" type="ORF">ASPGLDRAFT_49385</name>
</gene>
<dbReference type="Proteomes" id="UP000184300">
    <property type="component" value="Unassembled WGS sequence"/>
</dbReference>
<dbReference type="RefSeq" id="XP_022399279.1">
    <property type="nucleotide sequence ID" value="XM_022547094.1"/>
</dbReference>
<evidence type="ECO:0000313" key="1">
    <source>
        <dbReference type="EMBL" id="OJJ82581.1"/>
    </source>
</evidence>
<evidence type="ECO:0000313" key="2">
    <source>
        <dbReference type="Proteomes" id="UP000184300"/>
    </source>
</evidence>